<sequence length="594" mass="68054">MAPIKVFSEAVLLLLAVYCHAKSVKDNTENEHVLDRDIQMSLDAQQIIIDEIGVRRLDKIRDPVPLYREDLADDYVAYWEVEYDAEYITVSSGPGTGDYDVLAKGLVPSPTSLLREMALTRRRKCFRFYVLTSGGEMMCMDEDGKIVATSLPEKLILQRYQNATNEPIDIEMIHNYIKSKAEEQALEWKTHARKVRKHRMDGDEDEDELAQIRERISQMSDNSTTDSLIHRFAIDGDGTFSADFIVPESPISVVIGKLDVLKEIRIRYIPTGPEGYKGIPDLAVHKKLCQVIKTCKIAIQNYALMSNDAIELSPCHVTLELDKSTKKVFKGENFIFALDIVRISGSISSRYFAIKYRPSRQKRSSYSSWSYWSIPMENEFPDYNQFTINGCDVGCGPVAWSMVFGYYDRRSNHSSAFTGSRNLYRSGRDGTTGSGSEVAPKYNDNRMKLYIRKLRDILGTFCILGNGATIYSTMTNVENFFRARQTSGSPRLDEETDWFTSIGLYSDDVENWTKKNVKRGWPVIIGWRAGSYFEWHYPVATQVRTRTKKYRSCFLWWCKTKTSTHNMVYLHMGWGKGSTAWKNLEAFYGVVALY</sequence>
<evidence type="ECO:0000256" key="1">
    <source>
        <dbReference type="SAM" id="SignalP"/>
    </source>
</evidence>
<name>A0AAD9ITU0_9ANNE</name>
<accession>A0AAD9ITU0</accession>
<feature type="chain" id="PRO_5042060156" evidence="1">
    <location>
        <begin position="22"/>
        <end position="594"/>
    </location>
</feature>
<keyword evidence="3" id="KW-1185">Reference proteome</keyword>
<evidence type="ECO:0000313" key="3">
    <source>
        <dbReference type="Proteomes" id="UP001208570"/>
    </source>
</evidence>
<dbReference type="EMBL" id="JAODUP010001341">
    <property type="protein sequence ID" value="KAK2140478.1"/>
    <property type="molecule type" value="Genomic_DNA"/>
</dbReference>
<comment type="caution">
    <text evidence="2">The sequence shown here is derived from an EMBL/GenBank/DDBJ whole genome shotgun (WGS) entry which is preliminary data.</text>
</comment>
<proteinExistence type="predicted"/>
<evidence type="ECO:0000313" key="2">
    <source>
        <dbReference type="EMBL" id="KAK2140478.1"/>
    </source>
</evidence>
<dbReference type="AlphaFoldDB" id="A0AAD9ITU0"/>
<gene>
    <name evidence="2" type="ORF">LSH36_1342g00038</name>
</gene>
<dbReference type="Proteomes" id="UP001208570">
    <property type="component" value="Unassembled WGS sequence"/>
</dbReference>
<keyword evidence="1" id="KW-0732">Signal</keyword>
<organism evidence="2 3">
    <name type="scientific">Paralvinella palmiformis</name>
    <dbReference type="NCBI Taxonomy" id="53620"/>
    <lineage>
        <taxon>Eukaryota</taxon>
        <taxon>Metazoa</taxon>
        <taxon>Spiralia</taxon>
        <taxon>Lophotrochozoa</taxon>
        <taxon>Annelida</taxon>
        <taxon>Polychaeta</taxon>
        <taxon>Sedentaria</taxon>
        <taxon>Canalipalpata</taxon>
        <taxon>Terebellida</taxon>
        <taxon>Terebelliformia</taxon>
        <taxon>Alvinellidae</taxon>
        <taxon>Paralvinella</taxon>
    </lineage>
</organism>
<feature type="signal peptide" evidence="1">
    <location>
        <begin position="1"/>
        <end position="21"/>
    </location>
</feature>
<protein>
    <submittedName>
        <fullName evidence="2">Uncharacterized protein</fullName>
    </submittedName>
</protein>
<reference evidence="2" key="1">
    <citation type="journal article" date="2023" name="Mol. Biol. Evol.">
        <title>Third-Generation Sequencing Reveals the Adaptive Role of the Epigenome in Three Deep-Sea Polychaetes.</title>
        <authorList>
            <person name="Perez M."/>
            <person name="Aroh O."/>
            <person name="Sun Y."/>
            <person name="Lan Y."/>
            <person name="Juniper S.K."/>
            <person name="Young C.R."/>
            <person name="Angers B."/>
            <person name="Qian P.Y."/>
        </authorList>
    </citation>
    <scope>NUCLEOTIDE SEQUENCE</scope>
    <source>
        <strain evidence="2">P08H-3</strain>
    </source>
</reference>